<dbReference type="PANTHER" id="PTHR12714:SF9">
    <property type="entry name" value="PROTEIN-S-ISOPRENYLCYSTEINE O-METHYLTRANSFERASE"/>
    <property type="match status" value="1"/>
</dbReference>
<keyword evidence="3 5" id="KW-1133">Transmembrane helix</keyword>
<dbReference type="RefSeq" id="WP_147814233.1">
    <property type="nucleotide sequence ID" value="NZ_BPRA01000003.1"/>
</dbReference>
<feature type="transmembrane region" description="Helical" evidence="5">
    <location>
        <begin position="133"/>
        <end position="163"/>
    </location>
</feature>
<sequence>MTTPLLCKLAFLALVVGWYAIRIPHRRRAKRIPVTASHWDVRENVLLSISGTGLGVIPIAYSLFGFAKLGERATNPALLVLGIVVAALALWMFDKSHRGLGREWSFSLELRDGHRLKTDGVYRWVRHPMYSAFWLWALAQAILLPNWIAGFSGLVGFGCLYAFRVPREERMMQERFGNEWRAYADATPRVVPWKAWSRKGSVARR</sequence>
<evidence type="ECO:0000256" key="2">
    <source>
        <dbReference type="ARBA" id="ARBA00022692"/>
    </source>
</evidence>
<evidence type="ECO:0000313" key="6">
    <source>
        <dbReference type="EMBL" id="GJE54379.1"/>
    </source>
</evidence>
<reference evidence="6" key="2">
    <citation type="submission" date="2021-08" db="EMBL/GenBank/DDBJ databases">
        <authorList>
            <person name="Tani A."/>
            <person name="Ola A."/>
            <person name="Ogura Y."/>
            <person name="Katsura K."/>
            <person name="Hayashi T."/>
        </authorList>
    </citation>
    <scope>NUCLEOTIDE SEQUENCE</scope>
    <source>
        <strain evidence="6">DSM 23674</strain>
    </source>
</reference>
<feature type="transmembrane region" description="Helical" evidence="5">
    <location>
        <begin position="46"/>
        <end position="64"/>
    </location>
</feature>
<dbReference type="NCBIfam" id="NF040696">
    <property type="entry name" value="isopcys_mtase"/>
    <property type="match status" value="1"/>
</dbReference>
<dbReference type="InterPro" id="IPR054851">
    <property type="entry name" value="Isoprenylcys_mtase"/>
</dbReference>
<evidence type="ECO:0000256" key="4">
    <source>
        <dbReference type="ARBA" id="ARBA00023136"/>
    </source>
</evidence>
<dbReference type="PANTHER" id="PTHR12714">
    <property type="entry name" value="PROTEIN-S ISOPRENYLCYSTEINE O-METHYLTRANSFERASE"/>
    <property type="match status" value="1"/>
</dbReference>
<evidence type="ECO:0000256" key="3">
    <source>
        <dbReference type="ARBA" id="ARBA00022989"/>
    </source>
</evidence>
<keyword evidence="2 5" id="KW-0812">Transmembrane</keyword>
<organism evidence="6 7">
    <name type="scientific">Methylobacterium thuringiense</name>
    <dbReference type="NCBI Taxonomy" id="1003091"/>
    <lineage>
        <taxon>Bacteria</taxon>
        <taxon>Pseudomonadati</taxon>
        <taxon>Pseudomonadota</taxon>
        <taxon>Alphaproteobacteria</taxon>
        <taxon>Hyphomicrobiales</taxon>
        <taxon>Methylobacteriaceae</taxon>
        <taxon>Methylobacterium</taxon>
    </lineage>
</organism>
<dbReference type="InterPro" id="IPR007269">
    <property type="entry name" value="ICMT_MeTrfase"/>
</dbReference>
<name>A0ABQ4TJG4_9HYPH</name>
<dbReference type="EMBL" id="BPRA01000003">
    <property type="protein sequence ID" value="GJE54379.1"/>
    <property type="molecule type" value="Genomic_DNA"/>
</dbReference>
<dbReference type="Pfam" id="PF04140">
    <property type="entry name" value="ICMT"/>
    <property type="match status" value="1"/>
</dbReference>
<keyword evidence="7" id="KW-1185">Reference proteome</keyword>
<accession>A0ABQ4TJG4</accession>
<evidence type="ECO:0000256" key="1">
    <source>
        <dbReference type="ARBA" id="ARBA00004141"/>
    </source>
</evidence>
<comment type="subcellular location">
    <subcellularLocation>
        <location evidence="1">Membrane</location>
        <topology evidence="1">Multi-pass membrane protein</topology>
    </subcellularLocation>
</comment>
<keyword evidence="4 5" id="KW-0472">Membrane</keyword>
<gene>
    <name evidence="6" type="ORF">EKPJFOCH_0854</name>
</gene>
<comment type="caution">
    <text evidence="6">The sequence shown here is derived from an EMBL/GenBank/DDBJ whole genome shotgun (WGS) entry which is preliminary data.</text>
</comment>
<evidence type="ECO:0000313" key="7">
    <source>
        <dbReference type="Proteomes" id="UP001055101"/>
    </source>
</evidence>
<reference evidence="6" key="1">
    <citation type="journal article" date="2021" name="Front. Microbiol.">
        <title>Comprehensive Comparative Genomics and Phenotyping of Methylobacterium Species.</title>
        <authorList>
            <person name="Alessa O."/>
            <person name="Ogura Y."/>
            <person name="Fujitani Y."/>
            <person name="Takami H."/>
            <person name="Hayashi T."/>
            <person name="Sahin N."/>
            <person name="Tani A."/>
        </authorList>
    </citation>
    <scope>NUCLEOTIDE SEQUENCE</scope>
    <source>
        <strain evidence="6">DSM 23674</strain>
    </source>
</reference>
<dbReference type="Proteomes" id="UP001055101">
    <property type="component" value="Unassembled WGS sequence"/>
</dbReference>
<feature type="transmembrane region" description="Helical" evidence="5">
    <location>
        <begin position="76"/>
        <end position="93"/>
    </location>
</feature>
<evidence type="ECO:0008006" key="8">
    <source>
        <dbReference type="Google" id="ProtNLM"/>
    </source>
</evidence>
<evidence type="ECO:0000256" key="5">
    <source>
        <dbReference type="SAM" id="Phobius"/>
    </source>
</evidence>
<dbReference type="Gene3D" id="1.20.120.1630">
    <property type="match status" value="1"/>
</dbReference>
<proteinExistence type="predicted"/>
<protein>
    <recommendedName>
        <fullName evidence="8">Protein-S-isoprenylcysteine O-methyltransferase Ste14</fullName>
    </recommendedName>
</protein>